<dbReference type="SMART" id="SM00450">
    <property type="entry name" value="RHOD"/>
    <property type="match status" value="2"/>
</dbReference>
<dbReference type="Proteomes" id="UP000317730">
    <property type="component" value="Unassembled WGS sequence"/>
</dbReference>
<evidence type="ECO:0000313" key="5">
    <source>
        <dbReference type="Proteomes" id="UP000317730"/>
    </source>
</evidence>
<keyword evidence="1 4" id="KW-0808">Transferase</keyword>
<dbReference type="InterPro" id="IPR045078">
    <property type="entry name" value="TST/MPST-like"/>
</dbReference>
<accession>A0A4Y3TUE6</accession>
<sequence length="285" mass="30407">MSLLVQADELATLLRSSTPPVVFDATALLPGESGNPAERFLREHIAGSLYFDIDVFSDPQAVFPHTVPSAARFASLMGALGVSRTDAVVFYDQGNTASSCRAWWLASLFGHDNARILDGGLPAWRRAGLPTSDSLTPVRPAALYHAYTHYSRIAGLGDMCAIVAAGNRPILDARSEARFYGTAPEPRPGVRSGHMPGAHCLPYKTVLDGQGHFLSPQALQAVFSQIGVQPQDKAITTCGSGMTASVLTVALHLAGMKDCALYDGSWAEWGSIPDLPVTTERTLNQ</sequence>
<keyword evidence="5" id="KW-1185">Reference proteome</keyword>
<feature type="domain" description="Rhodanese" evidence="3">
    <location>
        <begin position="23"/>
        <end position="133"/>
    </location>
</feature>
<dbReference type="AlphaFoldDB" id="A0A4Y3TUE6"/>
<dbReference type="GO" id="GO:0004792">
    <property type="term" value="F:thiosulfate-cyanide sulfurtransferase activity"/>
    <property type="evidence" value="ECO:0007669"/>
    <property type="project" value="TreeGrafter"/>
</dbReference>
<dbReference type="CDD" id="cd01449">
    <property type="entry name" value="TST_Repeat_2"/>
    <property type="match status" value="1"/>
</dbReference>
<gene>
    <name evidence="4" type="ORF">APE01nite_03870</name>
</gene>
<reference evidence="4 5" key="1">
    <citation type="submission" date="2019-06" db="EMBL/GenBank/DDBJ databases">
        <title>Whole genome shotgun sequence of Acetobacter peroxydans NBRC 13755.</title>
        <authorList>
            <person name="Hosoyama A."/>
            <person name="Uohara A."/>
            <person name="Ohji S."/>
            <person name="Ichikawa N."/>
        </authorList>
    </citation>
    <scope>NUCLEOTIDE SEQUENCE [LARGE SCALE GENOMIC DNA]</scope>
    <source>
        <strain evidence="4 5">NBRC 13755</strain>
    </source>
</reference>
<dbReference type="SUPFAM" id="SSF52821">
    <property type="entry name" value="Rhodanese/Cell cycle control phosphatase"/>
    <property type="match status" value="2"/>
</dbReference>
<keyword evidence="2" id="KW-0677">Repeat</keyword>
<dbReference type="InterPro" id="IPR036873">
    <property type="entry name" value="Rhodanese-like_dom_sf"/>
</dbReference>
<dbReference type="OrthoDB" id="9781034at2"/>
<comment type="caution">
    <text evidence="4">The sequence shown here is derived from an EMBL/GenBank/DDBJ whole genome shotgun (WGS) entry which is preliminary data.</text>
</comment>
<dbReference type="Gene3D" id="3.40.250.10">
    <property type="entry name" value="Rhodanese-like domain"/>
    <property type="match status" value="2"/>
</dbReference>
<evidence type="ECO:0000256" key="1">
    <source>
        <dbReference type="ARBA" id="ARBA00022679"/>
    </source>
</evidence>
<proteinExistence type="predicted"/>
<dbReference type="PROSITE" id="PS50206">
    <property type="entry name" value="RHODANESE_3"/>
    <property type="match status" value="2"/>
</dbReference>
<evidence type="ECO:0000313" key="4">
    <source>
        <dbReference type="EMBL" id="GEB84590.1"/>
    </source>
</evidence>
<name>A0A4Y3TUE6_9PROT</name>
<dbReference type="RefSeq" id="WP_141374515.1">
    <property type="nucleotide sequence ID" value="NZ_BAPL01000017.1"/>
</dbReference>
<dbReference type="EMBL" id="BJMV01000001">
    <property type="protein sequence ID" value="GEB84590.1"/>
    <property type="molecule type" value="Genomic_DNA"/>
</dbReference>
<evidence type="ECO:0000259" key="3">
    <source>
        <dbReference type="PROSITE" id="PS50206"/>
    </source>
</evidence>
<dbReference type="CDD" id="cd01448">
    <property type="entry name" value="TST_Repeat_1"/>
    <property type="match status" value="1"/>
</dbReference>
<feature type="domain" description="Rhodanese" evidence="3">
    <location>
        <begin position="164"/>
        <end position="278"/>
    </location>
</feature>
<dbReference type="InterPro" id="IPR001763">
    <property type="entry name" value="Rhodanese-like_dom"/>
</dbReference>
<evidence type="ECO:0000256" key="2">
    <source>
        <dbReference type="ARBA" id="ARBA00022737"/>
    </source>
</evidence>
<dbReference type="PANTHER" id="PTHR11364">
    <property type="entry name" value="THIOSULFATE SULFERTANSFERASE"/>
    <property type="match status" value="1"/>
</dbReference>
<organism evidence="4 5">
    <name type="scientific">Acetobacter peroxydans</name>
    <dbReference type="NCBI Taxonomy" id="104098"/>
    <lineage>
        <taxon>Bacteria</taxon>
        <taxon>Pseudomonadati</taxon>
        <taxon>Pseudomonadota</taxon>
        <taxon>Alphaproteobacteria</taxon>
        <taxon>Acetobacterales</taxon>
        <taxon>Acetobacteraceae</taxon>
        <taxon>Acetobacter</taxon>
    </lineage>
</organism>
<dbReference type="Pfam" id="PF00581">
    <property type="entry name" value="Rhodanese"/>
    <property type="match status" value="2"/>
</dbReference>
<dbReference type="PANTHER" id="PTHR11364:SF27">
    <property type="entry name" value="SULFURTRANSFERASE"/>
    <property type="match status" value="1"/>
</dbReference>
<dbReference type="FunFam" id="3.40.250.10:FF:000001">
    <property type="entry name" value="Sulfurtransferase"/>
    <property type="match status" value="1"/>
</dbReference>
<protein>
    <submittedName>
        <fullName evidence="4">Thiosulfate sulfurtransferase</fullName>
    </submittedName>
</protein>